<dbReference type="AlphaFoldDB" id="A0A7W5B7P3"/>
<evidence type="ECO:0000256" key="1">
    <source>
        <dbReference type="SAM" id="MobiDB-lite"/>
    </source>
</evidence>
<accession>A0A7W5B7P3</accession>
<feature type="transmembrane region" description="Helical" evidence="2">
    <location>
        <begin position="119"/>
        <end position="139"/>
    </location>
</feature>
<keyword evidence="2" id="KW-1133">Transmembrane helix</keyword>
<feature type="compositionally biased region" description="Low complexity" evidence="1">
    <location>
        <begin position="26"/>
        <end position="48"/>
    </location>
</feature>
<feature type="transmembrane region" description="Helical" evidence="2">
    <location>
        <begin position="81"/>
        <end position="98"/>
    </location>
</feature>
<keyword evidence="2" id="KW-0472">Membrane</keyword>
<name>A0A7W5B7P3_9BURK</name>
<feature type="region of interest" description="Disordered" evidence="1">
    <location>
        <begin position="1"/>
        <end position="57"/>
    </location>
</feature>
<evidence type="ECO:0000256" key="2">
    <source>
        <dbReference type="SAM" id="Phobius"/>
    </source>
</evidence>
<keyword evidence="2" id="KW-0812">Transmembrane</keyword>
<comment type="caution">
    <text evidence="3">The sequence shown here is derived from an EMBL/GenBank/DDBJ whole genome shotgun (WGS) entry which is preliminary data.</text>
</comment>
<reference evidence="3 4" key="1">
    <citation type="submission" date="2020-08" db="EMBL/GenBank/DDBJ databases">
        <title>Genomic Encyclopedia of Type Strains, Phase III (KMG-III): the genomes of soil and plant-associated and newly described type strains.</title>
        <authorList>
            <person name="Whitman W."/>
        </authorList>
    </citation>
    <scope>NUCLEOTIDE SEQUENCE [LARGE SCALE GENOMIC DNA]</scope>
    <source>
        <strain evidence="3 4">CECT 8897</strain>
    </source>
</reference>
<dbReference type="RefSeq" id="WP_183439881.1">
    <property type="nucleotide sequence ID" value="NZ_JACHXD010000002.1"/>
</dbReference>
<organism evidence="3 4">
    <name type="scientific">Pseudoduganella violacea</name>
    <dbReference type="NCBI Taxonomy" id="1715466"/>
    <lineage>
        <taxon>Bacteria</taxon>
        <taxon>Pseudomonadati</taxon>
        <taxon>Pseudomonadota</taxon>
        <taxon>Betaproteobacteria</taxon>
        <taxon>Burkholderiales</taxon>
        <taxon>Oxalobacteraceae</taxon>
        <taxon>Telluria group</taxon>
        <taxon>Pseudoduganella</taxon>
    </lineage>
</organism>
<dbReference type="Proteomes" id="UP000541535">
    <property type="component" value="Unassembled WGS sequence"/>
</dbReference>
<sequence>MQKSHDIQLAQANTDPGFKIPGGDKPAQPGSQPAASAPADTQAAPAPDGSSGGLSGTPPASGIEVAPVAGAPATDTSSRDLIIGGGIVVVLLIVFVFVRNAFANHLVKRRVAPSSADTAGWLLFCGLSFLSAAAVLGIINSDRFLSVAITGTLLVFGIASLVGAALTGRR</sequence>
<protein>
    <submittedName>
        <fullName evidence="3">Uncharacterized protein</fullName>
    </submittedName>
</protein>
<dbReference type="EMBL" id="JACHXD010000002">
    <property type="protein sequence ID" value="MBB3117956.1"/>
    <property type="molecule type" value="Genomic_DNA"/>
</dbReference>
<proteinExistence type="predicted"/>
<evidence type="ECO:0000313" key="4">
    <source>
        <dbReference type="Proteomes" id="UP000541535"/>
    </source>
</evidence>
<gene>
    <name evidence="3" type="ORF">FHS03_000982</name>
</gene>
<keyword evidence="4" id="KW-1185">Reference proteome</keyword>
<feature type="transmembrane region" description="Helical" evidence="2">
    <location>
        <begin position="145"/>
        <end position="166"/>
    </location>
</feature>
<evidence type="ECO:0000313" key="3">
    <source>
        <dbReference type="EMBL" id="MBB3117956.1"/>
    </source>
</evidence>